<dbReference type="Proteomes" id="UP001153069">
    <property type="component" value="Unassembled WGS sequence"/>
</dbReference>
<feature type="domain" description="Helicase-associated" evidence="1">
    <location>
        <begin position="45"/>
        <end position="103"/>
    </location>
</feature>
<dbReference type="PANTHER" id="PTHR33418">
    <property type="entry name" value="HELICASE-ASSOCIATED"/>
    <property type="match status" value="1"/>
</dbReference>
<name>A0A9N8EPP8_9STRA</name>
<dbReference type="OrthoDB" id="48392at2759"/>
<dbReference type="Gene3D" id="6.10.140.530">
    <property type="match status" value="4"/>
</dbReference>
<comment type="caution">
    <text evidence="2">The sequence shown here is derived from an EMBL/GenBank/DDBJ whole genome shotgun (WGS) entry which is preliminary data.</text>
</comment>
<keyword evidence="3" id="KW-1185">Reference proteome</keyword>
<dbReference type="Pfam" id="PF03457">
    <property type="entry name" value="HA"/>
    <property type="match status" value="4"/>
</dbReference>
<keyword evidence="2" id="KW-0067">ATP-binding</keyword>
<dbReference type="InterPro" id="IPR005114">
    <property type="entry name" value="Helicase_assoc"/>
</dbReference>
<dbReference type="EMBL" id="CAICTM010001714">
    <property type="protein sequence ID" value="CAB9525712.1"/>
    <property type="molecule type" value="Genomic_DNA"/>
</dbReference>
<gene>
    <name evidence="2" type="ORF">SEMRO_1716_G293140.1</name>
</gene>
<protein>
    <submittedName>
        <fullName evidence="2">Helicase</fullName>
    </submittedName>
</protein>
<organism evidence="2 3">
    <name type="scientific">Seminavis robusta</name>
    <dbReference type="NCBI Taxonomy" id="568900"/>
    <lineage>
        <taxon>Eukaryota</taxon>
        <taxon>Sar</taxon>
        <taxon>Stramenopiles</taxon>
        <taxon>Ochrophyta</taxon>
        <taxon>Bacillariophyta</taxon>
        <taxon>Bacillariophyceae</taxon>
        <taxon>Bacillariophycidae</taxon>
        <taxon>Naviculales</taxon>
        <taxon>Naviculaceae</taxon>
        <taxon>Seminavis</taxon>
    </lineage>
</organism>
<evidence type="ECO:0000259" key="1">
    <source>
        <dbReference type="Pfam" id="PF03457"/>
    </source>
</evidence>
<keyword evidence="2" id="KW-0347">Helicase</keyword>
<dbReference type="AlphaFoldDB" id="A0A9N8EPP8"/>
<sequence length="383" mass="45520">MLLKPFSHSDQREANDFPIDRQIYSAWHLLTFRSLSTSGNQDKNHKKWMERFQELQEYKAIHGNCRVPTLFGCLGTWVKTQRGLHTTGNLMKDKQEMLESIGFEWRLRKFVELKTQHNEDMWNSQYDALVKYKEMHGDTLVPRYYPGNKELGIWVNNQRRNMKNGTFRARPDRKAKLEDLGFVWDPQEHFWDAQYNALVKYKEEHGDTLVPKDYPENKELGLWVTTQRASLKNGTLRARPDRKAKLEELGFIWDPHEHFWEAQYDALVKCKEKHGDTRVPRDDPENKELGFWVNEQRRQKKNGTLQARRKAKLHDLGFVWDFDDINEEAWLESFEQLKWCYANPGVVFDSALRAWTILQCRLHAKGSLAPHRKALLDEIGFEW</sequence>
<feature type="domain" description="Helicase-associated" evidence="1">
    <location>
        <begin position="119"/>
        <end position="182"/>
    </location>
</feature>
<evidence type="ECO:0000313" key="3">
    <source>
        <dbReference type="Proteomes" id="UP001153069"/>
    </source>
</evidence>
<accession>A0A9N8EPP8</accession>
<dbReference type="GO" id="GO:0004386">
    <property type="term" value="F:helicase activity"/>
    <property type="evidence" value="ECO:0007669"/>
    <property type="project" value="UniProtKB-KW"/>
</dbReference>
<feature type="domain" description="Helicase-associated" evidence="1">
    <location>
        <begin position="257"/>
        <end position="318"/>
    </location>
</feature>
<keyword evidence="2" id="KW-0547">Nucleotide-binding</keyword>
<evidence type="ECO:0000313" key="2">
    <source>
        <dbReference type="EMBL" id="CAB9525712.1"/>
    </source>
</evidence>
<reference evidence="2" key="1">
    <citation type="submission" date="2020-06" db="EMBL/GenBank/DDBJ databases">
        <authorList>
            <consortium name="Plant Systems Biology data submission"/>
        </authorList>
    </citation>
    <scope>NUCLEOTIDE SEQUENCE</scope>
    <source>
        <strain evidence="2">D6</strain>
    </source>
</reference>
<proteinExistence type="predicted"/>
<dbReference type="PANTHER" id="PTHR33418:SF1">
    <property type="entry name" value="HELICASE-ASSOCIATED DOMAIN-CONTAINING PROTEIN"/>
    <property type="match status" value="1"/>
</dbReference>
<feature type="domain" description="Helicase-associated" evidence="1">
    <location>
        <begin position="188"/>
        <end position="251"/>
    </location>
</feature>
<keyword evidence="2" id="KW-0378">Hydrolase</keyword>